<dbReference type="Pfam" id="PF06841">
    <property type="entry name" value="Phage_T4_gp19"/>
    <property type="match status" value="1"/>
</dbReference>
<dbReference type="GO" id="GO:0005198">
    <property type="term" value="F:structural molecule activity"/>
    <property type="evidence" value="ECO:0007669"/>
    <property type="project" value="InterPro"/>
</dbReference>
<name>A0A9E4K885_9GAMM</name>
<dbReference type="Proteomes" id="UP000886667">
    <property type="component" value="Unassembled WGS sequence"/>
</dbReference>
<sequence length="203" mass="22286">MATLRIDDFKAALAQGGARANQFRATVFWPNAEIAGDANTNFGGEPLQSFMIKTAQLPGSTINPIEVPFRGRMLKVSGDRMFEDVTMTVTNDNNFAVRNAFERWHDAINGNVVNVSGRGTSAASFDTYTGTVEIEQLDRGGEPVKRYRLFGAWPNAVDPIEVGYDNGEIEEFGVTFSYQWWESDTIDVTTSGNFPAPPSPTST</sequence>
<reference evidence="1" key="1">
    <citation type="journal article" date="2021" name="Proc. Natl. Acad. Sci. U.S.A.">
        <title>Global biogeography of chemosynthetic symbionts reveals both localized and globally distributed symbiont groups. .</title>
        <authorList>
            <person name="Osvatic J.T."/>
            <person name="Wilkins L.G.E."/>
            <person name="Leibrecht L."/>
            <person name="Leray M."/>
            <person name="Zauner S."/>
            <person name="Polzin J."/>
            <person name="Camacho Y."/>
            <person name="Gros O."/>
            <person name="van Gils J.A."/>
            <person name="Eisen J.A."/>
            <person name="Petersen J.M."/>
            <person name="Yuen B."/>
        </authorList>
    </citation>
    <scope>NUCLEOTIDE SEQUENCE</scope>
    <source>
        <strain evidence="1">MAGclacostrist064TRANS</strain>
    </source>
</reference>
<comment type="caution">
    <text evidence="1">The sequence shown here is derived from an EMBL/GenBank/DDBJ whole genome shotgun (WGS) entry which is preliminary data.</text>
</comment>
<dbReference type="InterPro" id="IPR010667">
    <property type="entry name" value="Phage_T4_Gp19"/>
</dbReference>
<gene>
    <name evidence="1" type="ORF">JAZ07_01085</name>
</gene>
<protein>
    <submittedName>
        <fullName evidence="1">Phage tail protein</fullName>
    </submittedName>
</protein>
<dbReference type="AlphaFoldDB" id="A0A9E4K885"/>
<organism evidence="1 2">
    <name type="scientific">Candidatus Thiodiazotropha taylori</name>
    <dbReference type="NCBI Taxonomy" id="2792791"/>
    <lineage>
        <taxon>Bacteria</taxon>
        <taxon>Pseudomonadati</taxon>
        <taxon>Pseudomonadota</taxon>
        <taxon>Gammaproteobacteria</taxon>
        <taxon>Chromatiales</taxon>
        <taxon>Sedimenticolaceae</taxon>
        <taxon>Candidatus Thiodiazotropha</taxon>
    </lineage>
</organism>
<evidence type="ECO:0000313" key="1">
    <source>
        <dbReference type="EMBL" id="MCG7944920.1"/>
    </source>
</evidence>
<accession>A0A9E4K885</accession>
<evidence type="ECO:0000313" key="2">
    <source>
        <dbReference type="Proteomes" id="UP000886667"/>
    </source>
</evidence>
<proteinExistence type="predicted"/>
<dbReference type="EMBL" id="JAEPCM010000016">
    <property type="protein sequence ID" value="MCG7944920.1"/>
    <property type="molecule type" value="Genomic_DNA"/>
</dbReference>